<evidence type="ECO:0000313" key="3">
    <source>
        <dbReference type="EMBL" id="SFB76447.1"/>
    </source>
</evidence>
<gene>
    <name evidence="3" type="ORF">SAMN04487968_101390</name>
</gene>
<dbReference type="Gene3D" id="3.10.129.10">
    <property type="entry name" value="Hotdog Thioesterase"/>
    <property type="match status" value="2"/>
</dbReference>
<comment type="similarity">
    <text evidence="1">Belongs to the 4-hydroxybenzoyl-CoA thioesterase family.</text>
</comment>
<dbReference type="SUPFAM" id="SSF54637">
    <property type="entry name" value="Thioesterase/thiol ester dehydrase-isomerase"/>
    <property type="match status" value="2"/>
</dbReference>
<keyword evidence="4" id="KW-1185">Reference proteome</keyword>
<dbReference type="Pfam" id="PF13279">
    <property type="entry name" value="4HBT_2"/>
    <property type="match status" value="2"/>
</dbReference>
<organism evidence="3 4">
    <name type="scientific">Nocardioides terrae</name>
    <dbReference type="NCBI Taxonomy" id="574651"/>
    <lineage>
        <taxon>Bacteria</taxon>
        <taxon>Bacillati</taxon>
        <taxon>Actinomycetota</taxon>
        <taxon>Actinomycetes</taxon>
        <taxon>Propionibacteriales</taxon>
        <taxon>Nocardioidaceae</taxon>
        <taxon>Nocardioides</taxon>
    </lineage>
</organism>
<dbReference type="STRING" id="574651.SAMN04487968_101390"/>
<dbReference type="PANTHER" id="PTHR31793">
    <property type="entry name" value="4-HYDROXYBENZOYL-COA THIOESTERASE FAMILY MEMBER"/>
    <property type="match status" value="1"/>
</dbReference>
<dbReference type="Proteomes" id="UP000198832">
    <property type="component" value="Unassembled WGS sequence"/>
</dbReference>
<dbReference type="PANTHER" id="PTHR31793:SF27">
    <property type="entry name" value="NOVEL THIOESTERASE SUPERFAMILY DOMAIN AND SAPOSIN A-TYPE DOMAIN CONTAINING PROTEIN (0610012H03RIK)"/>
    <property type="match status" value="1"/>
</dbReference>
<accession>A0A1I1DNM3</accession>
<dbReference type="EMBL" id="FOLB01000001">
    <property type="protein sequence ID" value="SFB76447.1"/>
    <property type="molecule type" value="Genomic_DNA"/>
</dbReference>
<dbReference type="CDD" id="cd00586">
    <property type="entry name" value="4HBT"/>
    <property type="match status" value="2"/>
</dbReference>
<evidence type="ECO:0000313" key="4">
    <source>
        <dbReference type="Proteomes" id="UP000198832"/>
    </source>
</evidence>
<evidence type="ECO:0000256" key="1">
    <source>
        <dbReference type="ARBA" id="ARBA00005953"/>
    </source>
</evidence>
<dbReference type="AlphaFoldDB" id="A0A1I1DNM3"/>
<keyword evidence="2 3" id="KW-0378">Hydrolase</keyword>
<name>A0A1I1DNM3_9ACTN</name>
<evidence type="ECO:0000256" key="2">
    <source>
        <dbReference type="ARBA" id="ARBA00022801"/>
    </source>
</evidence>
<protein>
    <submittedName>
        <fullName evidence="3">Acyl-CoA thioester hydrolase</fullName>
    </submittedName>
</protein>
<sequence>MRWADLDMLGHVNNVTYVDYLQEARVDMLRVHARSRQTDNLAEGVVVASHQVHYVAPLTFDFTPVLVEVWATEVRAASFTLAYEVFREVAGQRTVYLRATSVLAPYVFATERPRRLTAEERASLEPYLEPSGTPKVSFGEPRHTEVGHYPLHVRFSDVDAYGHVNNVKYFEYFQEARLACVTALSRQAGVDAFPSMVVAQADVVYSRPILFRPEPYDVNTWVARVGRTSLVMESELLAEGQVLSRARYAMVFFDRATERSVEPPADVRAMLAATAAG</sequence>
<dbReference type="GO" id="GO:0047617">
    <property type="term" value="F:fatty acyl-CoA hydrolase activity"/>
    <property type="evidence" value="ECO:0007669"/>
    <property type="project" value="TreeGrafter"/>
</dbReference>
<proteinExistence type="inferred from homology"/>
<dbReference type="InterPro" id="IPR029069">
    <property type="entry name" value="HotDog_dom_sf"/>
</dbReference>
<dbReference type="InterPro" id="IPR050563">
    <property type="entry name" value="4-hydroxybenzoyl-CoA_TE"/>
</dbReference>
<reference evidence="3 4" key="1">
    <citation type="submission" date="2016-10" db="EMBL/GenBank/DDBJ databases">
        <authorList>
            <person name="de Groot N.N."/>
        </authorList>
    </citation>
    <scope>NUCLEOTIDE SEQUENCE [LARGE SCALE GENOMIC DNA]</scope>
    <source>
        <strain evidence="3 4">CGMCC 1.7056</strain>
    </source>
</reference>